<comment type="caution">
    <text evidence="2">The sequence shown here is derived from an EMBL/GenBank/DDBJ whole genome shotgun (WGS) entry which is preliminary data.</text>
</comment>
<reference evidence="3" key="1">
    <citation type="journal article" date="2019" name="Int. J. Syst. Evol. Microbiol.">
        <title>The Global Catalogue of Microorganisms (GCM) 10K type strain sequencing project: providing services to taxonomists for standard genome sequencing and annotation.</title>
        <authorList>
            <consortium name="The Broad Institute Genomics Platform"/>
            <consortium name="The Broad Institute Genome Sequencing Center for Infectious Disease"/>
            <person name="Wu L."/>
            <person name="Ma J."/>
        </authorList>
    </citation>
    <scope>NUCLEOTIDE SEQUENCE [LARGE SCALE GENOMIC DNA]</scope>
    <source>
        <strain evidence="3">KCTC 23701</strain>
    </source>
</reference>
<dbReference type="SUPFAM" id="SSF52266">
    <property type="entry name" value="SGNH hydrolase"/>
    <property type="match status" value="1"/>
</dbReference>
<sequence length="219" mass="24535">MQSFQAIQSRLARPVTWLFYGDSITHGIVHTFGARSFSEHFNERVRFELDRQDDVVINTAFSGYTTRQLLLHFPARVARFKPDVVLLFAGLNDCNHDPADGQLVPLDEFRTNLLTMIEAVRDWGGEVVLQTSTPVLGGLMPARSLHLPAYNDCVRALAAETGAPLVDHARVWERHDNGWLHADVYHPNAHGHLLLARTLFDALGLGQPTATTERFFIPG</sequence>
<dbReference type="InterPro" id="IPR051532">
    <property type="entry name" value="Ester_Hydrolysis_Enzymes"/>
</dbReference>
<dbReference type="Proteomes" id="UP000604737">
    <property type="component" value="Unassembled WGS sequence"/>
</dbReference>
<evidence type="ECO:0000259" key="1">
    <source>
        <dbReference type="Pfam" id="PF13472"/>
    </source>
</evidence>
<evidence type="ECO:0000313" key="2">
    <source>
        <dbReference type="EMBL" id="GHD63680.1"/>
    </source>
</evidence>
<protein>
    <recommendedName>
        <fullName evidence="1">SGNH hydrolase-type esterase domain-containing protein</fullName>
    </recommendedName>
</protein>
<dbReference type="EMBL" id="BMYO01000005">
    <property type="protein sequence ID" value="GHD63680.1"/>
    <property type="molecule type" value="Genomic_DNA"/>
</dbReference>
<dbReference type="InterPro" id="IPR036514">
    <property type="entry name" value="SGNH_hydro_sf"/>
</dbReference>
<dbReference type="RefSeq" id="WP_189460650.1">
    <property type="nucleotide sequence ID" value="NZ_BMYO01000005.1"/>
</dbReference>
<accession>A0ABQ3H254</accession>
<organism evidence="2 3">
    <name type="scientific">Jeongeupia chitinilytica</name>
    <dbReference type="NCBI Taxonomy" id="1041641"/>
    <lineage>
        <taxon>Bacteria</taxon>
        <taxon>Pseudomonadati</taxon>
        <taxon>Pseudomonadota</taxon>
        <taxon>Betaproteobacteria</taxon>
        <taxon>Neisseriales</taxon>
        <taxon>Chitinibacteraceae</taxon>
        <taxon>Jeongeupia</taxon>
    </lineage>
</organism>
<dbReference type="PANTHER" id="PTHR30383:SF5">
    <property type="entry name" value="SGNH HYDROLASE-TYPE ESTERASE DOMAIN-CONTAINING PROTEIN"/>
    <property type="match status" value="1"/>
</dbReference>
<dbReference type="Gene3D" id="3.40.50.1110">
    <property type="entry name" value="SGNH hydrolase"/>
    <property type="match status" value="1"/>
</dbReference>
<dbReference type="CDD" id="cd00229">
    <property type="entry name" value="SGNH_hydrolase"/>
    <property type="match status" value="1"/>
</dbReference>
<feature type="domain" description="SGNH hydrolase-type esterase" evidence="1">
    <location>
        <begin position="19"/>
        <end position="192"/>
    </location>
</feature>
<keyword evidence="3" id="KW-1185">Reference proteome</keyword>
<dbReference type="InterPro" id="IPR013830">
    <property type="entry name" value="SGNH_hydro"/>
</dbReference>
<evidence type="ECO:0000313" key="3">
    <source>
        <dbReference type="Proteomes" id="UP000604737"/>
    </source>
</evidence>
<gene>
    <name evidence="2" type="ORF">GCM10007350_21630</name>
</gene>
<dbReference type="PANTHER" id="PTHR30383">
    <property type="entry name" value="THIOESTERASE 1/PROTEASE 1/LYSOPHOSPHOLIPASE L1"/>
    <property type="match status" value="1"/>
</dbReference>
<dbReference type="Pfam" id="PF13472">
    <property type="entry name" value="Lipase_GDSL_2"/>
    <property type="match status" value="1"/>
</dbReference>
<proteinExistence type="predicted"/>
<name>A0ABQ3H254_9NEIS</name>